<evidence type="ECO:0000313" key="7">
    <source>
        <dbReference type="EMBL" id="ETN98878.1"/>
    </source>
</evidence>
<evidence type="ECO:0000256" key="3">
    <source>
        <dbReference type="ARBA" id="ARBA00022692"/>
    </source>
</evidence>
<evidence type="ECO:0000256" key="1">
    <source>
        <dbReference type="ARBA" id="ARBA00004141"/>
    </source>
</evidence>
<proteinExistence type="predicted"/>
<dbReference type="Proteomes" id="UP000023152">
    <property type="component" value="Unassembled WGS sequence"/>
</dbReference>
<reference evidence="7 8" key="1">
    <citation type="journal article" date="2013" name="Curr. Biol.">
        <title>The Genome of the Foraminiferan Reticulomyxa filosa.</title>
        <authorList>
            <person name="Glockner G."/>
            <person name="Hulsmann N."/>
            <person name="Schleicher M."/>
            <person name="Noegel A.A."/>
            <person name="Eichinger L."/>
            <person name="Gallinger C."/>
            <person name="Pawlowski J."/>
            <person name="Sierra R."/>
            <person name="Euteneuer U."/>
            <person name="Pillet L."/>
            <person name="Moustafa A."/>
            <person name="Platzer M."/>
            <person name="Groth M."/>
            <person name="Szafranski K."/>
            <person name="Schliwa M."/>
        </authorList>
    </citation>
    <scope>NUCLEOTIDE SEQUENCE [LARGE SCALE GENOMIC DNA]</scope>
</reference>
<dbReference type="PANTHER" id="PTHR23505">
    <property type="entry name" value="SPINSTER"/>
    <property type="match status" value="1"/>
</dbReference>
<comment type="caution">
    <text evidence="7">The sequence shown here is derived from an EMBL/GenBank/DDBJ whole genome shotgun (WGS) entry which is preliminary data.</text>
</comment>
<keyword evidence="2" id="KW-0813">Transport</keyword>
<evidence type="ECO:0000256" key="4">
    <source>
        <dbReference type="ARBA" id="ARBA00022989"/>
    </source>
</evidence>
<feature type="transmembrane region" description="Helical" evidence="6">
    <location>
        <begin position="277"/>
        <end position="299"/>
    </location>
</feature>
<keyword evidence="5 6" id="KW-0472">Membrane</keyword>
<evidence type="ECO:0000256" key="2">
    <source>
        <dbReference type="ARBA" id="ARBA00022448"/>
    </source>
</evidence>
<feature type="transmembrane region" description="Helical" evidence="6">
    <location>
        <begin position="236"/>
        <end position="257"/>
    </location>
</feature>
<comment type="subcellular location">
    <subcellularLocation>
        <location evidence="1">Membrane</location>
        <topology evidence="1">Multi-pass membrane protein</topology>
    </subcellularLocation>
</comment>
<dbReference type="SUPFAM" id="SSF103473">
    <property type="entry name" value="MFS general substrate transporter"/>
    <property type="match status" value="1"/>
</dbReference>
<evidence type="ECO:0000313" key="8">
    <source>
        <dbReference type="Proteomes" id="UP000023152"/>
    </source>
</evidence>
<keyword evidence="8" id="KW-1185">Reference proteome</keyword>
<keyword evidence="3 6" id="KW-0812">Transmembrane</keyword>
<feature type="transmembrane region" description="Helical" evidence="6">
    <location>
        <begin position="185"/>
        <end position="216"/>
    </location>
</feature>
<feature type="transmembrane region" description="Helical" evidence="6">
    <location>
        <begin position="34"/>
        <end position="53"/>
    </location>
</feature>
<dbReference type="AlphaFoldDB" id="X6LBJ4"/>
<dbReference type="InterPro" id="IPR036259">
    <property type="entry name" value="MFS_trans_sf"/>
</dbReference>
<protein>
    <submittedName>
        <fullName evidence="7">Transporter</fullName>
    </submittedName>
</protein>
<evidence type="ECO:0000256" key="6">
    <source>
        <dbReference type="SAM" id="Phobius"/>
    </source>
</evidence>
<dbReference type="Gene3D" id="1.20.1250.20">
    <property type="entry name" value="MFS general substrate transporter like domains"/>
    <property type="match status" value="1"/>
</dbReference>
<keyword evidence="4 6" id="KW-1133">Transmembrane helix</keyword>
<sequence length="369" mass="41294">MAMPFGYAFGYGFGGVISSSHIYSDKGDNESWRAVFILECIIMIPLACALFFMKSPRNMLILKDLNQPFVEETPIDFPEDDLWHVKTKRILTNPTWVLITLGYSTQTFVTGTFAVLAIEYLNEAYQWSSGTAGPTFGGMTLISGLFVFFFLLKKKKKKKKKRGTHGLPDHYYLEPTVRLLAWLSLLAFPFALVVFVIDSIVLFIFCAFVAMFLIFASTGPCNNAILWSVLYKDRPLAMAFNTFSIHALGDALAPVLVGFMVQTRYHAGHSKKRPITLLWLLLALGCCSVLCAFFGSLLFEKVSHLRALTSIMPPTAAIRLNIPIIAISIISITHKNVISFENYMLALSNIAMLPSKLCTFLSTRNSIFK</sequence>
<dbReference type="PANTHER" id="PTHR23505:SF79">
    <property type="entry name" value="PROTEIN SPINSTER"/>
    <property type="match status" value="1"/>
</dbReference>
<name>X6LBJ4_RETFI</name>
<accession>X6LBJ4</accession>
<dbReference type="EMBL" id="ASPP01045560">
    <property type="protein sequence ID" value="ETN98878.1"/>
    <property type="molecule type" value="Genomic_DNA"/>
</dbReference>
<evidence type="ECO:0000256" key="5">
    <source>
        <dbReference type="ARBA" id="ARBA00023136"/>
    </source>
</evidence>
<dbReference type="OrthoDB" id="6770063at2759"/>
<dbReference type="OMA" id="CFGAFLC"/>
<dbReference type="InterPro" id="IPR044770">
    <property type="entry name" value="MFS_spinster-like"/>
</dbReference>
<dbReference type="GO" id="GO:0016020">
    <property type="term" value="C:membrane"/>
    <property type="evidence" value="ECO:0007669"/>
    <property type="project" value="UniProtKB-SubCell"/>
</dbReference>
<feature type="transmembrane region" description="Helical" evidence="6">
    <location>
        <begin position="96"/>
        <end position="121"/>
    </location>
</feature>
<feature type="transmembrane region" description="Helical" evidence="6">
    <location>
        <begin position="133"/>
        <end position="152"/>
    </location>
</feature>
<gene>
    <name evidence="7" type="ORF">RFI_38610</name>
</gene>
<organism evidence="7 8">
    <name type="scientific">Reticulomyxa filosa</name>
    <dbReference type="NCBI Taxonomy" id="46433"/>
    <lineage>
        <taxon>Eukaryota</taxon>
        <taxon>Sar</taxon>
        <taxon>Rhizaria</taxon>
        <taxon>Retaria</taxon>
        <taxon>Foraminifera</taxon>
        <taxon>Monothalamids</taxon>
        <taxon>Reticulomyxidae</taxon>
        <taxon>Reticulomyxa</taxon>
    </lineage>
</organism>